<evidence type="ECO:0000313" key="2">
    <source>
        <dbReference type="Proteomes" id="UP001347796"/>
    </source>
</evidence>
<evidence type="ECO:0000313" key="1">
    <source>
        <dbReference type="EMBL" id="KAK6172281.1"/>
    </source>
</evidence>
<dbReference type="Proteomes" id="UP001347796">
    <property type="component" value="Unassembled WGS sequence"/>
</dbReference>
<protein>
    <submittedName>
        <fullName evidence="1">Uncharacterized protein</fullName>
    </submittedName>
</protein>
<accession>A0AAN8JA09</accession>
<keyword evidence="2" id="KW-1185">Reference proteome</keyword>
<reference evidence="1 2" key="1">
    <citation type="submission" date="2024-01" db="EMBL/GenBank/DDBJ databases">
        <title>The genome of the rayed Mediterranean limpet Patella caerulea (Linnaeus, 1758).</title>
        <authorList>
            <person name="Anh-Thu Weber A."/>
            <person name="Halstead-Nussloch G."/>
        </authorList>
    </citation>
    <scope>NUCLEOTIDE SEQUENCE [LARGE SCALE GENOMIC DNA]</scope>
    <source>
        <strain evidence="1">AATW-2023a</strain>
        <tissue evidence="1">Whole specimen</tissue>
    </source>
</reference>
<dbReference type="EMBL" id="JAZGQO010000011">
    <property type="protein sequence ID" value="KAK6172281.1"/>
    <property type="molecule type" value="Genomic_DNA"/>
</dbReference>
<gene>
    <name evidence="1" type="ORF">SNE40_015976</name>
</gene>
<comment type="caution">
    <text evidence="1">The sequence shown here is derived from an EMBL/GenBank/DDBJ whole genome shotgun (WGS) entry which is preliminary data.</text>
</comment>
<sequence>MYRSGEDVTTHFPAILPSLHADVSDDFNPIAQCSPELILPHPKAPAGKILTNNRRSRKFVILTDTAVKNALEEEQQKRSKVAIKKKKTCRQKLESDEEQDSFCLVCLEGFSNSKGGEIWVLRVRIGFMKVVQPW</sequence>
<organism evidence="1 2">
    <name type="scientific">Patella caerulea</name>
    <name type="common">Rayed Mediterranean limpet</name>
    <dbReference type="NCBI Taxonomy" id="87958"/>
    <lineage>
        <taxon>Eukaryota</taxon>
        <taxon>Metazoa</taxon>
        <taxon>Spiralia</taxon>
        <taxon>Lophotrochozoa</taxon>
        <taxon>Mollusca</taxon>
        <taxon>Gastropoda</taxon>
        <taxon>Patellogastropoda</taxon>
        <taxon>Patelloidea</taxon>
        <taxon>Patellidae</taxon>
        <taxon>Patella</taxon>
    </lineage>
</organism>
<proteinExistence type="predicted"/>
<dbReference type="AlphaFoldDB" id="A0AAN8JA09"/>
<name>A0AAN8JA09_PATCE</name>